<comment type="caution">
    <text evidence="1">The sequence shown here is derived from an EMBL/GenBank/DDBJ whole genome shotgun (WGS) entry which is preliminary data.</text>
</comment>
<keyword evidence="2" id="KW-1185">Reference proteome</keyword>
<evidence type="ECO:0000313" key="1">
    <source>
        <dbReference type="EMBL" id="REC70661.1"/>
    </source>
</evidence>
<name>A0A3D9CYA8_9FLAO</name>
<evidence type="ECO:0000313" key="2">
    <source>
        <dbReference type="Proteomes" id="UP000256326"/>
    </source>
</evidence>
<dbReference type="EMBL" id="QNUG01000015">
    <property type="protein sequence ID" value="REC70661.1"/>
    <property type="molecule type" value="Genomic_DNA"/>
</dbReference>
<accession>A0A3D9CYA8</accession>
<gene>
    <name evidence="1" type="ORF">DRF58_08945</name>
</gene>
<organism evidence="1 2">
    <name type="scientific">Epilithonimonas hispanica</name>
    <dbReference type="NCBI Taxonomy" id="358687"/>
    <lineage>
        <taxon>Bacteria</taxon>
        <taxon>Pseudomonadati</taxon>
        <taxon>Bacteroidota</taxon>
        <taxon>Flavobacteriia</taxon>
        <taxon>Flavobacteriales</taxon>
        <taxon>Weeksellaceae</taxon>
        <taxon>Chryseobacterium group</taxon>
        <taxon>Epilithonimonas</taxon>
    </lineage>
</organism>
<reference evidence="1 2" key="1">
    <citation type="journal article" date="2006" name="Int. J. Syst. Evol. Microbiol.">
        <title>Chryseobacterium hispanicum sp. nov., isolated from the drinking water distribution system of Sevilla, Spain.</title>
        <authorList>
            <person name="Gallego V."/>
            <person name="Garcia M.T."/>
            <person name="Ventosa A."/>
        </authorList>
    </citation>
    <scope>NUCLEOTIDE SEQUENCE [LARGE SCALE GENOMIC DNA]</scope>
    <source>
        <strain evidence="1 2">KCTC 22104</strain>
    </source>
</reference>
<sequence length="111" mass="13419">MKKYFTIFTLISFQFFFSQNMTKEETITYINNNLNKNILSVDNQGNVVITKVGKFYYKEIELGWYPFDPFQIQFKCINSNECIDNPNYNTSYETRYSNIGRLFFDDKDQYR</sequence>
<proteinExistence type="predicted"/>
<protein>
    <recommendedName>
        <fullName evidence="3">WG repeat-containing protein</fullName>
    </recommendedName>
</protein>
<dbReference type="AlphaFoldDB" id="A0A3D9CYA8"/>
<evidence type="ECO:0008006" key="3">
    <source>
        <dbReference type="Google" id="ProtNLM"/>
    </source>
</evidence>
<dbReference type="Proteomes" id="UP000256326">
    <property type="component" value="Unassembled WGS sequence"/>
</dbReference>